<sequence>MAGPHLTFQQLIPPQQDSIPMAPEPNVRSMIARSRPDSKSQRTIKLIKHTLKSYLRVMQHDSTLPPFIHPGLATASVGTGRMEPMANCMSLMHMLNGEIRGSNKLFWKNVQLESDRLMAECTSMTKLELLAAMQALSIYIFVRLDEGETNDNDLDEMLQATVTKISQLFNCQALCLIYRIIDMLAYFGPAALCNLSPKLLLAPLPARKQLWEAPDEFTWSMEISKDIMRPAVFGLTGKGDLIRLNNGRSLHEPGAASSVDGGQEDSANWEEWCSGMDGLGALVMLAASLVG</sequence>
<dbReference type="RefSeq" id="XP_033661287.1">
    <property type="nucleotide sequence ID" value="XM_033809377.1"/>
</dbReference>
<reference evidence="1" key="1">
    <citation type="journal article" date="2020" name="Stud. Mycol.">
        <title>101 Dothideomycetes genomes: a test case for predicting lifestyles and emergence of pathogens.</title>
        <authorList>
            <person name="Haridas S."/>
            <person name="Albert R."/>
            <person name="Binder M."/>
            <person name="Bloem J."/>
            <person name="Labutti K."/>
            <person name="Salamov A."/>
            <person name="Andreopoulos B."/>
            <person name="Baker S."/>
            <person name="Barry K."/>
            <person name="Bills G."/>
            <person name="Bluhm B."/>
            <person name="Cannon C."/>
            <person name="Castanera R."/>
            <person name="Culley D."/>
            <person name="Daum C."/>
            <person name="Ezra D."/>
            <person name="Gonzalez J."/>
            <person name="Henrissat B."/>
            <person name="Kuo A."/>
            <person name="Liang C."/>
            <person name="Lipzen A."/>
            <person name="Lutzoni F."/>
            <person name="Magnuson J."/>
            <person name="Mondo S."/>
            <person name="Nolan M."/>
            <person name="Ohm R."/>
            <person name="Pangilinan J."/>
            <person name="Park H.-J."/>
            <person name="Ramirez L."/>
            <person name="Alfaro M."/>
            <person name="Sun H."/>
            <person name="Tritt A."/>
            <person name="Yoshinaga Y."/>
            <person name="Zwiers L.-H."/>
            <person name="Turgeon B."/>
            <person name="Goodwin S."/>
            <person name="Spatafora J."/>
            <person name="Crous P."/>
            <person name="Grigoriev I."/>
        </authorList>
    </citation>
    <scope>NUCLEOTIDE SEQUENCE</scope>
    <source>
        <strain evidence="1">ATCC 36951</strain>
    </source>
</reference>
<organism evidence="1 2">
    <name type="scientific">Zasmidium cellare ATCC 36951</name>
    <dbReference type="NCBI Taxonomy" id="1080233"/>
    <lineage>
        <taxon>Eukaryota</taxon>
        <taxon>Fungi</taxon>
        <taxon>Dikarya</taxon>
        <taxon>Ascomycota</taxon>
        <taxon>Pezizomycotina</taxon>
        <taxon>Dothideomycetes</taxon>
        <taxon>Dothideomycetidae</taxon>
        <taxon>Mycosphaerellales</taxon>
        <taxon>Mycosphaerellaceae</taxon>
        <taxon>Zasmidium</taxon>
    </lineage>
</organism>
<evidence type="ECO:0000313" key="1">
    <source>
        <dbReference type="EMBL" id="KAF2160398.1"/>
    </source>
</evidence>
<accession>A0A6A6C2A3</accession>
<dbReference type="Proteomes" id="UP000799537">
    <property type="component" value="Unassembled WGS sequence"/>
</dbReference>
<protein>
    <submittedName>
        <fullName evidence="1">Uncharacterized protein</fullName>
    </submittedName>
</protein>
<gene>
    <name evidence="1" type="ORF">M409DRAFT_29244</name>
</gene>
<dbReference type="EMBL" id="ML993627">
    <property type="protein sequence ID" value="KAF2160398.1"/>
    <property type="molecule type" value="Genomic_DNA"/>
</dbReference>
<name>A0A6A6C2A3_ZASCE</name>
<proteinExistence type="predicted"/>
<dbReference type="GeneID" id="54562649"/>
<dbReference type="AlphaFoldDB" id="A0A6A6C2A3"/>
<dbReference type="OrthoDB" id="5423818at2759"/>
<evidence type="ECO:0000313" key="2">
    <source>
        <dbReference type="Proteomes" id="UP000799537"/>
    </source>
</evidence>
<keyword evidence="2" id="KW-1185">Reference proteome</keyword>